<dbReference type="EMBL" id="QKKF02036682">
    <property type="protein sequence ID" value="RZF32530.1"/>
    <property type="molecule type" value="Genomic_DNA"/>
</dbReference>
<dbReference type="GO" id="GO:0016705">
    <property type="term" value="F:oxidoreductase activity, acting on paired donors, with incorporation or reduction of molecular oxygen"/>
    <property type="evidence" value="ECO:0007669"/>
    <property type="project" value="InterPro"/>
</dbReference>
<dbReference type="PROSITE" id="PS00086">
    <property type="entry name" value="CYTOCHROME_P450"/>
    <property type="match status" value="1"/>
</dbReference>
<sequence length="511" mass="59424">MSSRDSIQIENMEFLNYINIDIILGLSLGIVVLLYLYLEWKYRHWKRRGVPHLKANSLIFGNVKELFFSKDVRKSLYDHIYNYHKGEPVMGYYEFQNPVLMVRDLDLAKKVLSQNFYSFSNQRFSVSPRVDPYMAMNPFSRTYHDKWKESRAVLTPGLTQGKLRSYPQVFLKPYKDLCKFIDESHGEDFELNDLSNRVATDVIASWGWGVEGNAFSKVESSIYNTFKDMSLESYGLDLMVSNKFLSRIMGYRMFSKTQSEFFTDLTRKCLDASTGSNGPPCLLQISAQAILKCDEFDTSDKENFIKEVTAGLCTFFLDGFATTSMIFSVLLYELMMNMNVQSKLREEIKELDNNLTIENVEKLEYLDMCLSEVLRMRTPFHYLGRTCTAKCDLGPVQFQPGDDVIIPVSSIHMDPDYFPNPEQFNPEHWSAENRKRRHPMTSLYFGFGPRMCLGLNYAKIFLKIIVSSLINDYEIVPPTNHQYDPITWNRSKAFIQFSDQSLYVKFEKLDS</sequence>
<evidence type="ECO:0000256" key="4">
    <source>
        <dbReference type="ARBA" id="ARBA00010617"/>
    </source>
</evidence>
<dbReference type="AlphaFoldDB" id="A0A482WGQ2"/>
<evidence type="ECO:0000256" key="15">
    <source>
        <dbReference type="SAM" id="Phobius"/>
    </source>
</evidence>
<keyword evidence="6 13" id="KW-0479">Metal-binding</keyword>
<keyword evidence="9 14" id="KW-0560">Oxidoreductase</keyword>
<keyword evidence="7" id="KW-0256">Endoplasmic reticulum</keyword>
<evidence type="ECO:0000256" key="12">
    <source>
        <dbReference type="ARBA" id="ARBA00023136"/>
    </source>
</evidence>
<dbReference type="GO" id="GO:0005789">
    <property type="term" value="C:endoplasmic reticulum membrane"/>
    <property type="evidence" value="ECO:0007669"/>
    <property type="project" value="UniProtKB-SubCell"/>
</dbReference>
<comment type="subcellular location">
    <subcellularLocation>
        <location evidence="3">Endoplasmic reticulum membrane</location>
        <topology evidence="3">Peripheral membrane protein</topology>
    </subcellularLocation>
    <subcellularLocation>
        <location evidence="2">Microsome membrane</location>
        <topology evidence="2">Peripheral membrane protein</topology>
    </subcellularLocation>
</comment>
<keyword evidence="5 13" id="KW-0349">Heme</keyword>
<comment type="similarity">
    <text evidence="4 14">Belongs to the cytochrome P450 family.</text>
</comment>
<evidence type="ECO:0008006" key="18">
    <source>
        <dbReference type="Google" id="ProtNLM"/>
    </source>
</evidence>
<keyword evidence="10 13" id="KW-0408">Iron</keyword>
<evidence type="ECO:0000256" key="5">
    <source>
        <dbReference type="ARBA" id="ARBA00022617"/>
    </source>
</evidence>
<keyword evidence="11 14" id="KW-0503">Monooxygenase</keyword>
<evidence type="ECO:0000256" key="2">
    <source>
        <dbReference type="ARBA" id="ARBA00004174"/>
    </source>
</evidence>
<keyword evidence="12 15" id="KW-0472">Membrane</keyword>
<dbReference type="STRING" id="195883.A0A482WGQ2"/>
<keyword evidence="17" id="KW-1185">Reference proteome</keyword>
<evidence type="ECO:0000256" key="10">
    <source>
        <dbReference type="ARBA" id="ARBA00023004"/>
    </source>
</evidence>
<organism evidence="16 17">
    <name type="scientific">Laodelphax striatellus</name>
    <name type="common">Small brown planthopper</name>
    <name type="synonym">Delphax striatella</name>
    <dbReference type="NCBI Taxonomy" id="195883"/>
    <lineage>
        <taxon>Eukaryota</taxon>
        <taxon>Metazoa</taxon>
        <taxon>Ecdysozoa</taxon>
        <taxon>Arthropoda</taxon>
        <taxon>Hexapoda</taxon>
        <taxon>Insecta</taxon>
        <taxon>Pterygota</taxon>
        <taxon>Neoptera</taxon>
        <taxon>Paraneoptera</taxon>
        <taxon>Hemiptera</taxon>
        <taxon>Auchenorrhyncha</taxon>
        <taxon>Fulgoroidea</taxon>
        <taxon>Delphacidae</taxon>
        <taxon>Criomorphinae</taxon>
        <taxon>Laodelphax</taxon>
    </lineage>
</organism>
<keyword evidence="8" id="KW-0492">Microsome</keyword>
<evidence type="ECO:0000256" key="9">
    <source>
        <dbReference type="ARBA" id="ARBA00023002"/>
    </source>
</evidence>
<keyword evidence="15" id="KW-0812">Transmembrane</keyword>
<dbReference type="GO" id="GO:0020037">
    <property type="term" value="F:heme binding"/>
    <property type="evidence" value="ECO:0007669"/>
    <property type="project" value="InterPro"/>
</dbReference>
<proteinExistence type="inferred from homology"/>
<evidence type="ECO:0000256" key="3">
    <source>
        <dbReference type="ARBA" id="ARBA00004406"/>
    </source>
</evidence>
<reference evidence="16 17" key="1">
    <citation type="journal article" date="2017" name="Gigascience">
        <title>Genome sequence of the small brown planthopper, Laodelphax striatellus.</title>
        <authorList>
            <person name="Zhu J."/>
            <person name="Jiang F."/>
            <person name="Wang X."/>
            <person name="Yang P."/>
            <person name="Bao Y."/>
            <person name="Zhao W."/>
            <person name="Wang W."/>
            <person name="Lu H."/>
            <person name="Wang Q."/>
            <person name="Cui N."/>
            <person name="Li J."/>
            <person name="Chen X."/>
            <person name="Luo L."/>
            <person name="Yu J."/>
            <person name="Kang L."/>
            <person name="Cui F."/>
        </authorList>
    </citation>
    <scope>NUCLEOTIDE SEQUENCE [LARGE SCALE GENOMIC DNA]</scope>
    <source>
        <strain evidence="16">Lst14</strain>
    </source>
</reference>
<feature type="transmembrane region" description="Helical" evidence="15">
    <location>
        <begin position="308"/>
        <end position="332"/>
    </location>
</feature>
<evidence type="ECO:0000256" key="8">
    <source>
        <dbReference type="ARBA" id="ARBA00022848"/>
    </source>
</evidence>
<evidence type="ECO:0000256" key="1">
    <source>
        <dbReference type="ARBA" id="ARBA00001971"/>
    </source>
</evidence>
<comment type="cofactor">
    <cofactor evidence="1 13">
        <name>heme</name>
        <dbReference type="ChEBI" id="CHEBI:30413"/>
    </cofactor>
</comment>
<name>A0A482WGQ2_LAOST</name>
<dbReference type="GO" id="GO:0005506">
    <property type="term" value="F:iron ion binding"/>
    <property type="evidence" value="ECO:0007669"/>
    <property type="project" value="InterPro"/>
</dbReference>
<evidence type="ECO:0000256" key="6">
    <source>
        <dbReference type="ARBA" id="ARBA00022723"/>
    </source>
</evidence>
<comment type="caution">
    <text evidence="16">The sequence shown here is derived from an EMBL/GenBank/DDBJ whole genome shotgun (WGS) entry which is preliminary data.</text>
</comment>
<dbReference type="GO" id="GO:0004497">
    <property type="term" value="F:monooxygenase activity"/>
    <property type="evidence" value="ECO:0007669"/>
    <property type="project" value="UniProtKB-KW"/>
</dbReference>
<evidence type="ECO:0000256" key="7">
    <source>
        <dbReference type="ARBA" id="ARBA00022824"/>
    </source>
</evidence>
<dbReference type="PANTHER" id="PTHR24292">
    <property type="entry name" value="CYTOCHROME P450"/>
    <property type="match status" value="1"/>
</dbReference>
<protein>
    <recommendedName>
        <fullName evidence="18">Cytochrome P450</fullName>
    </recommendedName>
</protein>
<dbReference type="InParanoid" id="A0A482WGQ2"/>
<feature type="transmembrane region" description="Helical" evidence="15">
    <location>
        <begin position="20"/>
        <end position="38"/>
    </location>
</feature>
<dbReference type="Proteomes" id="UP000291343">
    <property type="component" value="Unassembled WGS sequence"/>
</dbReference>
<dbReference type="SUPFAM" id="SSF48264">
    <property type="entry name" value="Cytochrome P450"/>
    <property type="match status" value="1"/>
</dbReference>
<accession>A0A482WGQ2</accession>
<dbReference type="PRINTS" id="PR00463">
    <property type="entry name" value="EP450I"/>
</dbReference>
<feature type="binding site" description="axial binding residue" evidence="13">
    <location>
        <position position="452"/>
    </location>
    <ligand>
        <name>heme</name>
        <dbReference type="ChEBI" id="CHEBI:30413"/>
    </ligand>
    <ligandPart>
        <name>Fe</name>
        <dbReference type="ChEBI" id="CHEBI:18248"/>
    </ligandPart>
</feature>
<keyword evidence="15" id="KW-1133">Transmembrane helix</keyword>
<dbReference type="InterPro" id="IPR001128">
    <property type="entry name" value="Cyt_P450"/>
</dbReference>
<dbReference type="Pfam" id="PF00067">
    <property type="entry name" value="p450"/>
    <property type="match status" value="1"/>
</dbReference>
<gene>
    <name evidence="16" type="ORF">LSTR_LSTR011309</name>
</gene>
<dbReference type="OrthoDB" id="6622815at2759"/>
<evidence type="ECO:0000313" key="17">
    <source>
        <dbReference type="Proteomes" id="UP000291343"/>
    </source>
</evidence>
<dbReference type="Gene3D" id="1.10.630.10">
    <property type="entry name" value="Cytochrome P450"/>
    <property type="match status" value="1"/>
</dbReference>
<evidence type="ECO:0000313" key="16">
    <source>
        <dbReference type="EMBL" id="RZF32530.1"/>
    </source>
</evidence>
<dbReference type="SMR" id="A0A482WGQ2"/>
<evidence type="ECO:0000256" key="14">
    <source>
        <dbReference type="RuleBase" id="RU000461"/>
    </source>
</evidence>
<evidence type="ECO:0000256" key="11">
    <source>
        <dbReference type="ARBA" id="ARBA00023033"/>
    </source>
</evidence>
<dbReference type="InterPro" id="IPR002401">
    <property type="entry name" value="Cyt_P450_E_grp-I"/>
</dbReference>
<dbReference type="PANTHER" id="PTHR24292:SF54">
    <property type="entry name" value="CYP9F3-RELATED"/>
    <property type="match status" value="1"/>
</dbReference>
<evidence type="ECO:0000256" key="13">
    <source>
        <dbReference type="PIRSR" id="PIRSR602401-1"/>
    </source>
</evidence>
<dbReference type="InterPro" id="IPR036396">
    <property type="entry name" value="Cyt_P450_sf"/>
</dbReference>
<dbReference type="InterPro" id="IPR050476">
    <property type="entry name" value="Insect_CytP450_Detox"/>
</dbReference>
<dbReference type="InterPro" id="IPR017972">
    <property type="entry name" value="Cyt_P450_CS"/>
</dbReference>